<protein>
    <submittedName>
        <fullName evidence="1">Uncharacterized protein</fullName>
    </submittedName>
</protein>
<comment type="caution">
    <text evidence="1">The sequence shown here is derived from an EMBL/GenBank/DDBJ whole genome shotgun (WGS) entry which is preliminary data.</text>
</comment>
<evidence type="ECO:0000313" key="1">
    <source>
        <dbReference type="EMBL" id="PJA46686.1"/>
    </source>
</evidence>
<sequence>MILFALMGGCVMVPNDGTTGTWDTGNDTGAGTDGNGNGAGTDAGAAYICFTGAQRVGGEEVTTDVYLFAITQRELDGGATFYDEGSYALVAQNIPPGTGGMKRCSSAPFTITPNEGVIVNGFCWTGNTVRHCLSEERSLLGDVTLEHLREDGSVQIEHARIVPQSSLPFDDRSADGALTDFTLSGLPAYAFGDPIH</sequence>
<proteinExistence type="predicted"/>
<dbReference type="EMBL" id="PFWT01000009">
    <property type="protein sequence ID" value="PJA46686.1"/>
    <property type="molecule type" value="Genomic_DNA"/>
</dbReference>
<dbReference type="Proteomes" id="UP000231263">
    <property type="component" value="Unassembled WGS sequence"/>
</dbReference>
<accession>A0A2M7XG25</accession>
<evidence type="ECO:0000313" key="2">
    <source>
        <dbReference type="Proteomes" id="UP000231263"/>
    </source>
</evidence>
<gene>
    <name evidence="1" type="ORF">CO173_02875</name>
</gene>
<dbReference type="AlphaFoldDB" id="A0A2M7XG25"/>
<organism evidence="1 2">
    <name type="scientific">Candidatus Uhrbacteria bacterium CG_4_9_14_3_um_filter_41_35</name>
    <dbReference type="NCBI Taxonomy" id="1975034"/>
    <lineage>
        <taxon>Bacteria</taxon>
        <taxon>Candidatus Uhriibacteriota</taxon>
    </lineage>
</organism>
<reference evidence="2" key="1">
    <citation type="submission" date="2017-09" db="EMBL/GenBank/DDBJ databases">
        <title>Depth-based differentiation of microbial function through sediment-hosted aquifers and enrichment of novel symbionts in the deep terrestrial subsurface.</title>
        <authorList>
            <person name="Probst A.J."/>
            <person name="Ladd B."/>
            <person name="Jarett J.K."/>
            <person name="Geller-Mcgrath D.E."/>
            <person name="Sieber C.M.K."/>
            <person name="Emerson J.B."/>
            <person name="Anantharaman K."/>
            <person name="Thomas B.C."/>
            <person name="Malmstrom R."/>
            <person name="Stieglmeier M."/>
            <person name="Klingl A."/>
            <person name="Woyke T."/>
            <person name="Ryan C.M."/>
            <person name="Banfield J.F."/>
        </authorList>
    </citation>
    <scope>NUCLEOTIDE SEQUENCE [LARGE SCALE GENOMIC DNA]</scope>
</reference>
<name>A0A2M7XG25_9BACT</name>